<evidence type="ECO:0000313" key="2">
    <source>
        <dbReference type="Proteomes" id="UP000634136"/>
    </source>
</evidence>
<dbReference type="Proteomes" id="UP000634136">
    <property type="component" value="Unassembled WGS sequence"/>
</dbReference>
<dbReference type="EMBL" id="JAAIUW010000013">
    <property type="protein sequence ID" value="KAF7804345.1"/>
    <property type="molecule type" value="Genomic_DNA"/>
</dbReference>
<organism evidence="1 2">
    <name type="scientific">Senna tora</name>
    <dbReference type="NCBI Taxonomy" id="362788"/>
    <lineage>
        <taxon>Eukaryota</taxon>
        <taxon>Viridiplantae</taxon>
        <taxon>Streptophyta</taxon>
        <taxon>Embryophyta</taxon>
        <taxon>Tracheophyta</taxon>
        <taxon>Spermatophyta</taxon>
        <taxon>Magnoliopsida</taxon>
        <taxon>eudicotyledons</taxon>
        <taxon>Gunneridae</taxon>
        <taxon>Pentapetalae</taxon>
        <taxon>rosids</taxon>
        <taxon>fabids</taxon>
        <taxon>Fabales</taxon>
        <taxon>Fabaceae</taxon>
        <taxon>Caesalpinioideae</taxon>
        <taxon>Cassia clade</taxon>
        <taxon>Senna</taxon>
    </lineage>
</organism>
<proteinExistence type="predicted"/>
<keyword evidence="2" id="KW-1185">Reference proteome</keyword>
<accession>A0A834SL79</accession>
<evidence type="ECO:0000313" key="1">
    <source>
        <dbReference type="EMBL" id="KAF7804345.1"/>
    </source>
</evidence>
<name>A0A834SL79_9FABA</name>
<reference evidence="1" key="1">
    <citation type="submission" date="2020-09" db="EMBL/GenBank/DDBJ databases">
        <title>Genome-Enabled Discovery of Anthraquinone Biosynthesis in Senna tora.</title>
        <authorList>
            <person name="Kang S.-H."/>
            <person name="Pandey R.P."/>
            <person name="Lee C.-M."/>
            <person name="Sim J.-S."/>
            <person name="Jeong J.-T."/>
            <person name="Choi B.-S."/>
            <person name="Jung M."/>
            <person name="Ginzburg D."/>
            <person name="Zhao K."/>
            <person name="Won S.Y."/>
            <person name="Oh T.-J."/>
            <person name="Yu Y."/>
            <person name="Kim N.-H."/>
            <person name="Lee O.R."/>
            <person name="Lee T.-H."/>
            <person name="Bashyal P."/>
            <person name="Kim T.-S."/>
            <person name="Lee W.-H."/>
            <person name="Kawkins C."/>
            <person name="Kim C.-K."/>
            <person name="Kim J.S."/>
            <person name="Ahn B.O."/>
            <person name="Rhee S.Y."/>
            <person name="Sohng J.K."/>
        </authorList>
    </citation>
    <scope>NUCLEOTIDE SEQUENCE</scope>
    <source>
        <tissue evidence="1">Leaf</tissue>
    </source>
</reference>
<protein>
    <submittedName>
        <fullName evidence="1">Uncharacterized protein</fullName>
    </submittedName>
</protein>
<dbReference type="AlphaFoldDB" id="A0A834SL79"/>
<sequence>MQSHFTSVKLCEKTKLSLAFFQSQPSNSLFSLHRIPPLAPHRLSLTAPSLFSSPHSPSENTTTVVSLVVADLRAWWRQI</sequence>
<comment type="caution">
    <text evidence="1">The sequence shown here is derived from an EMBL/GenBank/DDBJ whole genome shotgun (WGS) entry which is preliminary data.</text>
</comment>
<gene>
    <name evidence="1" type="ORF">G2W53_043456</name>
</gene>